<evidence type="ECO:0000313" key="14">
    <source>
        <dbReference type="Proteomes" id="UP000055047"/>
    </source>
</evidence>
<dbReference type="EMBL" id="CCXQ01000025">
    <property type="protein sequence ID" value="CEH11025.1"/>
    <property type="molecule type" value="Genomic_DNA"/>
</dbReference>
<comment type="catalytic activity">
    <reaction evidence="8 9 10">
        <text>2-[(2R,5Z)-2-carboxy-4-methylthiazol-5(2H)-ylidene]ethyl phosphate + 4-amino-2-methyl-5-(diphosphooxymethyl)pyrimidine + 2 H(+) = thiamine phosphate + CO2 + diphosphate</text>
        <dbReference type="Rhea" id="RHEA:47844"/>
        <dbReference type="ChEBI" id="CHEBI:15378"/>
        <dbReference type="ChEBI" id="CHEBI:16526"/>
        <dbReference type="ChEBI" id="CHEBI:33019"/>
        <dbReference type="ChEBI" id="CHEBI:37575"/>
        <dbReference type="ChEBI" id="CHEBI:57841"/>
        <dbReference type="ChEBI" id="CHEBI:62899"/>
        <dbReference type="EC" id="2.5.1.3"/>
    </reaction>
</comment>
<dbReference type="RefSeq" id="WP_060757612.1">
    <property type="nucleotide sequence ID" value="NZ_CCXQ01000025.1"/>
</dbReference>
<reference evidence="13 14" key="1">
    <citation type="submission" date="2014-09" db="EMBL/GenBank/DDBJ databases">
        <authorList>
            <person name="Loux Valentin"/>
            <person name="Dugat Thibaut"/>
        </authorList>
    </citation>
    <scope>NUCLEOTIDE SEQUENCE [LARGE SCALE GENOMIC DNA]</scope>
    <source>
        <strain evidence="13 14">BOV-10_179</strain>
    </source>
</reference>
<feature type="binding site" evidence="9">
    <location>
        <position position="298"/>
    </location>
    <ligand>
        <name>2-[(2R,5Z)-2-carboxy-4-methylthiazol-5(2H)-ylidene]ethyl phosphate</name>
        <dbReference type="ChEBI" id="CHEBI:62899"/>
    </ligand>
</feature>
<accession>A0A098GJ38</accession>
<dbReference type="GO" id="GO:0005737">
    <property type="term" value="C:cytoplasm"/>
    <property type="evidence" value="ECO:0007669"/>
    <property type="project" value="TreeGrafter"/>
</dbReference>
<evidence type="ECO:0000256" key="10">
    <source>
        <dbReference type="RuleBase" id="RU003826"/>
    </source>
</evidence>
<dbReference type="CDD" id="cd00564">
    <property type="entry name" value="TMP_TenI"/>
    <property type="match status" value="1"/>
</dbReference>
<dbReference type="InterPro" id="IPR022998">
    <property type="entry name" value="ThiamineP_synth_TenI"/>
</dbReference>
<feature type="binding site" evidence="9">
    <location>
        <begin position="170"/>
        <end position="174"/>
    </location>
    <ligand>
        <name>4-amino-2-methyl-5-(diphosphooxymethyl)pyrimidine</name>
        <dbReference type="ChEBI" id="CHEBI:57841"/>
    </ligand>
</feature>
<feature type="binding site" evidence="9">
    <location>
        <position position="270"/>
    </location>
    <ligand>
        <name>4-amino-2-methyl-5-(diphosphooxymethyl)pyrimidine</name>
        <dbReference type="ChEBI" id="CHEBI:57841"/>
    </ligand>
</feature>
<dbReference type="Proteomes" id="UP000055047">
    <property type="component" value="Unassembled WGS sequence"/>
</dbReference>
<dbReference type="NCBIfam" id="TIGR00693">
    <property type="entry name" value="thiE"/>
    <property type="match status" value="1"/>
</dbReference>
<evidence type="ECO:0000256" key="8">
    <source>
        <dbReference type="ARBA" id="ARBA00047883"/>
    </source>
</evidence>
<comment type="pathway">
    <text evidence="1 9 11">Cofactor biosynthesis; thiamine diphosphate biosynthesis; thiamine phosphate from 4-amino-2-methyl-5-diphosphomethylpyrimidine and 4-methyl-5-(2-phosphoethyl)-thiazole: step 1/1.</text>
</comment>
<comment type="catalytic activity">
    <reaction evidence="6 9 10">
        <text>4-methyl-5-(2-phosphooxyethyl)-thiazole + 4-amino-2-methyl-5-(diphosphooxymethyl)pyrimidine + H(+) = thiamine phosphate + diphosphate</text>
        <dbReference type="Rhea" id="RHEA:22328"/>
        <dbReference type="ChEBI" id="CHEBI:15378"/>
        <dbReference type="ChEBI" id="CHEBI:33019"/>
        <dbReference type="ChEBI" id="CHEBI:37575"/>
        <dbReference type="ChEBI" id="CHEBI:57841"/>
        <dbReference type="ChEBI" id="CHEBI:58296"/>
        <dbReference type="EC" id="2.5.1.3"/>
    </reaction>
</comment>
<dbReference type="UniPathway" id="UPA00060">
    <property type="reaction ID" value="UER00141"/>
</dbReference>
<keyword evidence="2 9" id="KW-0808">Transferase</keyword>
<feature type="binding site" evidence="9">
    <location>
        <position position="241"/>
    </location>
    <ligand>
        <name>4-amino-2-methyl-5-(diphosphooxymethyl)pyrimidine</name>
        <dbReference type="ChEBI" id="CHEBI:57841"/>
    </ligand>
</feature>
<dbReference type="HAMAP" id="MF_00097">
    <property type="entry name" value="TMP_synthase"/>
    <property type="match status" value="1"/>
</dbReference>
<dbReference type="Gene3D" id="3.20.20.70">
    <property type="entry name" value="Aldolase class I"/>
    <property type="match status" value="1"/>
</dbReference>
<protein>
    <recommendedName>
        <fullName evidence="9">Thiamine-phosphate synthase</fullName>
        <shortName evidence="9">TP synthase</shortName>
        <shortName evidence="9">TPS</shortName>
        <ecNumber evidence="9">2.5.1.3</ecNumber>
    </recommendedName>
    <alternativeName>
        <fullName evidence="9">Thiamine-phosphate pyrophosphorylase</fullName>
        <shortName evidence="9">TMP pyrophosphorylase</shortName>
        <shortName evidence="9">TMP-PPase</shortName>
    </alternativeName>
</protein>
<dbReference type="EC" id="2.5.1.3" evidence="9"/>
<evidence type="ECO:0000256" key="5">
    <source>
        <dbReference type="ARBA" id="ARBA00022977"/>
    </source>
</evidence>
<feature type="binding site" evidence="9">
    <location>
        <begin position="318"/>
        <end position="319"/>
    </location>
    <ligand>
        <name>2-[(2R,5Z)-2-carboxy-4-methylthiazol-5(2H)-ylidene]ethyl phosphate</name>
        <dbReference type="ChEBI" id="CHEBI:62899"/>
    </ligand>
</feature>
<dbReference type="AlphaFoldDB" id="A0A098GJ38"/>
<dbReference type="InterPro" id="IPR013785">
    <property type="entry name" value="Aldolase_TIM"/>
</dbReference>
<dbReference type="InterPro" id="IPR036206">
    <property type="entry name" value="ThiamineP_synth_sf"/>
</dbReference>
<dbReference type="PANTHER" id="PTHR20857:SF15">
    <property type="entry name" value="THIAMINE-PHOSPHATE SYNTHASE"/>
    <property type="match status" value="1"/>
</dbReference>
<keyword evidence="4 9" id="KW-0460">Magnesium</keyword>
<dbReference type="Pfam" id="PF02581">
    <property type="entry name" value="TMP-TENI"/>
    <property type="match status" value="1"/>
</dbReference>
<gene>
    <name evidence="9 13" type="primary">thiE</name>
    <name evidence="13" type="ORF">ANAPHAGO_01012</name>
</gene>
<feature type="binding site" evidence="9">
    <location>
        <position position="203"/>
    </location>
    <ligand>
        <name>Mg(2+)</name>
        <dbReference type="ChEBI" id="CHEBI:18420"/>
    </ligand>
</feature>
<comment type="function">
    <text evidence="9">Condenses 4-methyl-5-(beta-hydroxyethyl)thiazole monophosphate (THZ-P) and 2-methyl-4-amino-5-hydroxymethyl pyrimidine pyrophosphate (HMP-PP) to form thiamine monophosphate (TMP).</text>
</comment>
<feature type="binding site" evidence="9">
    <location>
        <begin position="267"/>
        <end position="269"/>
    </location>
    <ligand>
        <name>2-[(2R,5Z)-2-carboxy-4-methylthiazol-5(2H)-ylidene]ethyl phosphate</name>
        <dbReference type="ChEBI" id="CHEBI:62899"/>
    </ligand>
</feature>
<dbReference type="InterPro" id="IPR034291">
    <property type="entry name" value="TMP_synthase"/>
</dbReference>
<evidence type="ECO:0000313" key="13">
    <source>
        <dbReference type="EMBL" id="CEH11025.1"/>
    </source>
</evidence>
<evidence type="ECO:0000256" key="3">
    <source>
        <dbReference type="ARBA" id="ARBA00022723"/>
    </source>
</evidence>
<dbReference type="FunFam" id="3.20.20.70:FF:000064">
    <property type="entry name" value="Thiamine-phosphate synthase"/>
    <property type="match status" value="1"/>
</dbReference>
<dbReference type="GO" id="GO:0000287">
    <property type="term" value="F:magnesium ion binding"/>
    <property type="evidence" value="ECO:0007669"/>
    <property type="project" value="UniProtKB-UniRule"/>
</dbReference>
<organism evidence="13 14">
    <name type="scientific">Anaplasma phagocytophilum</name>
    <name type="common">Ehrlichia phagocytophila</name>
    <dbReference type="NCBI Taxonomy" id="948"/>
    <lineage>
        <taxon>Bacteria</taxon>
        <taxon>Pseudomonadati</taxon>
        <taxon>Pseudomonadota</taxon>
        <taxon>Alphaproteobacteria</taxon>
        <taxon>Rickettsiales</taxon>
        <taxon>Anaplasmataceae</taxon>
        <taxon>Anaplasma</taxon>
        <taxon>phagocytophilum group</taxon>
    </lineage>
</organism>
<dbReference type="GO" id="GO:0009229">
    <property type="term" value="P:thiamine diphosphate biosynthetic process"/>
    <property type="evidence" value="ECO:0007669"/>
    <property type="project" value="UniProtKB-UniRule"/>
</dbReference>
<feature type="binding site" evidence="9">
    <location>
        <position position="202"/>
    </location>
    <ligand>
        <name>4-amino-2-methyl-5-(diphosphooxymethyl)pyrimidine</name>
        <dbReference type="ChEBI" id="CHEBI:57841"/>
    </ligand>
</feature>
<evidence type="ECO:0000256" key="11">
    <source>
        <dbReference type="RuleBase" id="RU004253"/>
    </source>
</evidence>
<evidence type="ECO:0000256" key="9">
    <source>
        <dbReference type="HAMAP-Rule" id="MF_00097"/>
    </source>
</evidence>
<evidence type="ECO:0000256" key="7">
    <source>
        <dbReference type="ARBA" id="ARBA00047851"/>
    </source>
</evidence>
<keyword evidence="5 9" id="KW-0784">Thiamine biosynthesis</keyword>
<proteinExistence type="inferred from homology"/>
<keyword evidence="3 9" id="KW-0479">Metal-binding</keyword>
<dbReference type="GO" id="GO:0004789">
    <property type="term" value="F:thiamine-phosphate diphosphorylase activity"/>
    <property type="evidence" value="ECO:0007669"/>
    <property type="project" value="UniProtKB-UniRule"/>
</dbReference>
<comment type="cofactor">
    <cofactor evidence="9">
        <name>Mg(2+)</name>
        <dbReference type="ChEBI" id="CHEBI:18420"/>
    </cofactor>
    <text evidence="9">Binds 1 Mg(2+) ion per subunit.</text>
</comment>
<feature type="binding site" evidence="9">
    <location>
        <position position="222"/>
    </location>
    <ligand>
        <name>Mg(2+)</name>
        <dbReference type="ChEBI" id="CHEBI:18420"/>
    </ligand>
</feature>
<feature type="domain" description="Thiamine phosphate synthase/TenI" evidence="12">
    <location>
        <begin position="155"/>
        <end position="321"/>
    </location>
</feature>
<comment type="catalytic activity">
    <reaction evidence="7 9 10">
        <text>2-(2-carboxy-4-methylthiazol-5-yl)ethyl phosphate + 4-amino-2-methyl-5-(diphosphooxymethyl)pyrimidine + 2 H(+) = thiamine phosphate + CO2 + diphosphate</text>
        <dbReference type="Rhea" id="RHEA:47848"/>
        <dbReference type="ChEBI" id="CHEBI:15378"/>
        <dbReference type="ChEBI" id="CHEBI:16526"/>
        <dbReference type="ChEBI" id="CHEBI:33019"/>
        <dbReference type="ChEBI" id="CHEBI:37575"/>
        <dbReference type="ChEBI" id="CHEBI:57841"/>
        <dbReference type="ChEBI" id="CHEBI:62890"/>
        <dbReference type="EC" id="2.5.1.3"/>
    </reaction>
</comment>
<evidence type="ECO:0000256" key="1">
    <source>
        <dbReference type="ARBA" id="ARBA00005165"/>
    </source>
</evidence>
<evidence type="ECO:0000256" key="6">
    <source>
        <dbReference type="ARBA" id="ARBA00047334"/>
    </source>
</evidence>
<evidence type="ECO:0000256" key="2">
    <source>
        <dbReference type="ARBA" id="ARBA00022679"/>
    </source>
</evidence>
<dbReference type="GO" id="GO:0009228">
    <property type="term" value="P:thiamine biosynthetic process"/>
    <property type="evidence" value="ECO:0007669"/>
    <property type="project" value="UniProtKB-KW"/>
</dbReference>
<sequence length="342" mass="38191">MYVVDGQKLAAHGRSIGEALRDIYARELQDVYALSVTRTGGVCVDYYFDGIEELQFQYRCDKDSEVEAFVDAYHHVISNVRAGTRCVDERDKHLDCLVHARIYAIRELNGLTPLDSRSSDIREHCPHISSGKDEIGEFCFQSMDDIGFYLIVPDAHWFEFAASCGVRTIQLRAKDKPVSEVENMVKRCSEVAVRYGVRFIVNDYWELALKYNAYGIHLGQEDIKTADLCRISSSGIRLGISTHCYHEFARASFYKPSYIALGPIYDTTSKSMQFHAQGLELLKQWVKSSSCPVVAIGGITLANIDDVVRCNAGGVAVISAVTEAADPKDAIRRFLDKCSAGV</sequence>
<name>A0A098GJ38_ANAPH</name>
<evidence type="ECO:0000256" key="4">
    <source>
        <dbReference type="ARBA" id="ARBA00022842"/>
    </source>
</evidence>
<evidence type="ECO:0000259" key="12">
    <source>
        <dbReference type="Pfam" id="PF02581"/>
    </source>
</evidence>
<comment type="similarity">
    <text evidence="9 10">Belongs to the thiamine-phosphate synthase family.</text>
</comment>
<dbReference type="SUPFAM" id="SSF51391">
    <property type="entry name" value="Thiamin phosphate synthase"/>
    <property type="match status" value="1"/>
</dbReference>
<dbReference type="PANTHER" id="PTHR20857">
    <property type="entry name" value="THIAMINE-PHOSPHATE PYROPHOSPHORYLASE"/>
    <property type="match status" value="1"/>
</dbReference>